<evidence type="ECO:0000313" key="5">
    <source>
        <dbReference type="Proteomes" id="UP000630923"/>
    </source>
</evidence>
<dbReference type="InterPro" id="IPR033413">
    <property type="entry name" value="DUF5117"/>
</dbReference>
<sequence>MKKILGLTASVFALSAVAMADFGEAVDGATRHEGLIETYVQSGTGQVLVALDAPNEDGVLGRYIHAGYLTAGLGSNPVGLDRSVPGGSQILSFRKMGDKVAVMVENTDFRATANNKAEQKAVETSFAQSIIWSTSILEVEEGTGRILIDLSGFLKRDPVGVAARLKQTGQGNFRLAADKSFVKTDAAFVFPENLEFDSYVTFESTEPGKEVRATTPVPGSVTLIAHNSFLRLPDDGYEVRLSDERAAIIENTYVDMSSALEGDTVVKLARRFRLQKDENGKVINPIIFYVDNGAPEPIRSALVEGGNWWAEAFEAAGFPGGYRVEVLPEGVHPLDARYNVVNWVHRATRGWSYGAALHDPRTGEVLRGVVLLGSLRVRQDIKIFEALAGADKTGTGAADDPVQLALHRIRQLSAHEIGHALGFAHNMAGSSYGDRESVMDYPAPDVRPDGNGGLDFSNTYGTGMGAWDMWTVKFLYGDYGDQDDRTAQAAMIKAADEAGLRFVSDPDSRPLGSGNIYGSLWDNGTDAVDTLTELMEVRRIALDTFGDENLRPGENAKALQTKFVPLYLYHRYQLQAAAKYVGGYDFAYRHQGDGRAKPVAASWSKQQQALEALLATISPGALRISDDVFAALSPLGLSSGDPQFGRESFSQNTRPGFDRLGAARVAADLTLSALLHPARVARLVDQGATVPGHTGLSGVLDTMTDAIMDMPRGESVGDQNLRREVQMRYAMHLIGLMQDEATQISVRAEAKTALKAVAQAASKQRSGPTATQALVLAEMIEDAFDRAKTPAVKLPSDPTIPPGSPIGMPAMAAGAAETCWHCDTSLED</sequence>
<dbReference type="InterPro" id="IPR034032">
    <property type="entry name" value="Zn_MMP-like_bac"/>
</dbReference>
<evidence type="ECO:0000313" key="4">
    <source>
        <dbReference type="EMBL" id="GHF23075.1"/>
    </source>
</evidence>
<protein>
    <submittedName>
        <fullName evidence="4">Peptidase</fullName>
    </submittedName>
</protein>
<dbReference type="AlphaFoldDB" id="A0A919ASD9"/>
<dbReference type="Pfam" id="PF17148">
    <property type="entry name" value="DUF5117"/>
    <property type="match status" value="1"/>
</dbReference>
<keyword evidence="1" id="KW-0732">Signal</keyword>
<evidence type="ECO:0000256" key="1">
    <source>
        <dbReference type="SAM" id="SignalP"/>
    </source>
</evidence>
<dbReference type="Pfam" id="PF16313">
    <property type="entry name" value="DUF4953"/>
    <property type="match status" value="1"/>
</dbReference>
<accession>A0A919ASD9</accession>
<organism evidence="4 5">
    <name type="scientific">Kordiimonas sediminis</name>
    <dbReference type="NCBI Taxonomy" id="1735581"/>
    <lineage>
        <taxon>Bacteria</taxon>
        <taxon>Pseudomonadati</taxon>
        <taxon>Pseudomonadota</taxon>
        <taxon>Alphaproteobacteria</taxon>
        <taxon>Kordiimonadales</taxon>
        <taxon>Kordiimonadaceae</taxon>
        <taxon>Kordiimonas</taxon>
    </lineage>
</organism>
<reference evidence="4" key="2">
    <citation type="submission" date="2020-09" db="EMBL/GenBank/DDBJ databases">
        <authorList>
            <person name="Sun Q."/>
            <person name="Kim S."/>
        </authorList>
    </citation>
    <scope>NUCLEOTIDE SEQUENCE</scope>
    <source>
        <strain evidence="4">KCTC 42590</strain>
    </source>
</reference>
<feature type="domain" description="DUF5117" evidence="3">
    <location>
        <begin position="87"/>
        <end position="276"/>
    </location>
</feature>
<keyword evidence="5" id="KW-1185">Reference proteome</keyword>
<comment type="caution">
    <text evidence="4">The sequence shown here is derived from an EMBL/GenBank/DDBJ whole genome shotgun (WGS) entry which is preliminary data.</text>
</comment>
<dbReference type="EMBL" id="BNCI01000002">
    <property type="protein sequence ID" value="GHF23075.1"/>
    <property type="molecule type" value="Genomic_DNA"/>
</dbReference>
<proteinExistence type="predicted"/>
<feature type="signal peptide" evidence="1">
    <location>
        <begin position="1"/>
        <end position="20"/>
    </location>
</feature>
<dbReference type="CDD" id="cd04276">
    <property type="entry name" value="ZnMc_MMP_like_2"/>
    <property type="match status" value="1"/>
</dbReference>
<feature type="chain" id="PRO_5037529408" evidence="1">
    <location>
        <begin position="21"/>
        <end position="828"/>
    </location>
</feature>
<dbReference type="Gene3D" id="3.40.390.10">
    <property type="entry name" value="Collagenase (Catalytic Domain)"/>
    <property type="match status" value="1"/>
</dbReference>
<feature type="domain" description="EcxA zinc-binding" evidence="2">
    <location>
        <begin position="399"/>
        <end position="709"/>
    </location>
</feature>
<dbReference type="InterPro" id="IPR032534">
    <property type="entry name" value="EcxA_zinc-bd"/>
</dbReference>
<dbReference type="SUPFAM" id="SSF55486">
    <property type="entry name" value="Metalloproteases ('zincins'), catalytic domain"/>
    <property type="match status" value="1"/>
</dbReference>
<dbReference type="InterPro" id="IPR024079">
    <property type="entry name" value="MetalloPept_cat_dom_sf"/>
</dbReference>
<evidence type="ECO:0000259" key="2">
    <source>
        <dbReference type="Pfam" id="PF16313"/>
    </source>
</evidence>
<dbReference type="Proteomes" id="UP000630923">
    <property type="component" value="Unassembled WGS sequence"/>
</dbReference>
<evidence type="ECO:0000259" key="3">
    <source>
        <dbReference type="Pfam" id="PF17148"/>
    </source>
</evidence>
<gene>
    <name evidence="4" type="ORF">GCM10017044_16860</name>
</gene>
<name>A0A919ASD9_9PROT</name>
<dbReference type="GO" id="GO:0008237">
    <property type="term" value="F:metallopeptidase activity"/>
    <property type="evidence" value="ECO:0007669"/>
    <property type="project" value="InterPro"/>
</dbReference>
<dbReference type="PANTHER" id="PTHR38478:SF1">
    <property type="entry name" value="ZINC DEPENDENT METALLOPROTEASE DOMAIN LIPOPROTEIN"/>
    <property type="match status" value="1"/>
</dbReference>
<reference evidence="4" key="1">
    <citation type="journal article" date="2014" name="Int. J. Syst. Evol. Microbiol.">
        <title>Complete genome sequence of Corynebacterium casei LMG S-19264T (=DSM 44701T), isolated from a smear-ripened cheese.</title>
        <authorList>
            <consortium name="US DOE Joint Genome Institute (JGI-PGF)"/>
            <person name="Walter F."/>
            <person name="Albersmeier A."/>
            <person name="Kalinowski J."/>
            <person name="Ruckert C."/>
        </authorList>
    </citation>
    <scope>NUCLEOTIDE SEQUENCE</scope>
    <source>
        <strain evidence="4">KCTC 42590</strain>
    </source>
</reference>
<dbReference type="RefSeq" id="WP_191251930.1">
    <property type="nucleotide sequence ID" value="NZ_BNCI01000002.1"/>
</dbReference>
<dbReference type="PANTHER" id="PTHR38478">
    <property type="entry name" value="PEPTIDASE M1A AND M12B"/>
    <property type="match status" value="1"/>
</dbReference>